<protein>
    <submittedName>
        <fullName evidence="1">Uncharacterized protein</fullName>
    </submittedName>
</protein>
<organism evidence="1 2">
    <name type="scientific">Mikania micrantha</name>
    <name type="common">bitter vine</name>
    <dbReference type="NCBI Taxonomy" id="192012"/>
    <lineage>
        <taxon>Eukaryota</taxon>
        <taxon>Viridiplantae</taxon>
        <taxon>Streptophyta</taxon>
        <taxon>Embryophyta</taxon>
        <taxon>Tracheophyta</taxon>
        <taxon>Spermatophyta</taxon>
        <taxon>Magnoliopsida</taxon>
        <taxon>eudicotyledons</taxon>
        <taxon>Gunneridae</taxon>
        <taxon>Pentapetalae</taxon>
        <taxon>asterids</taxon>
        <taxon>campanulids</taxon>
        <taxon>Asterales</taxon>
        <taxon>Asteraceae</taxon>
        <taxon>Asteroideae</taxon>
        <taxon>Heliantheae alliance</taxon>
        <taxon>Eupatorieae</taxon>
        <taxon>Mikania</taxon>
    </lineage>
</organism>
<name>A0A5N6PRP9_9ASTR</name>
<accession>A0A5N6PRP9</accession>
<dbReference type="EMBL" id="SZYD01000003">
    <property type="protein sequence ID" value="KAD6796126.1"/>
    <property type="molecule type" value="Genomic_DNA"/>
</dbReference>
<dbReference type="AlphaFoldDB" id="A0A5N6PRP9"/>
<dbReference type="Proteomes" id="UP000326396">
    <property type="component" value="Linkage Group LG11"/>
</dbReference>
<gene>
    <name evidence="1" type="ORF">E3N88_07022</name>
</gene>
<reference evidence="1 2" key="1">
    <citation type="submission" date="2019-05" db="EMBL/GenBank/DDBJ databases">
        <title>Mikania micrantha, genome provides insights into the molecular mechanism of rapid growth.</title>
        <authorList>
            <person name="Liu B."/>
        </authorList>
    </citation>
    <scope>NUCLEOTIDE SEQUENCE [LARGE SCALE GENOMIC DNA]</scope>
    <source>
        <strain evidence="1">NLD-2019</strain>
        <tissue evidence="1">Leaf</tissue>
    </source>
</reference>
<keyword evidence="2" id="KW-1185">Reference proteome</keyword>
<comment type="caution">
    <text evidence="1">The sequence shown here is derived from an EMBL/GenBank/DDBJ whole genome shotgun (WGS) entry which is preliminary data.</text>
</comment>
<evidence type="ECO:0000313" key="2">
    <source>
        <dbReference type="Proteomes" id="UP000326396"/>
    </source>
</evidence>
<evidence type="ECO:0000313" key="1">
    <source>
        <dbReference type="EMBL" id="KAD6796126.1"/>
    </source>
</evidence>
<proteinExistence type="predicted"/>
<sequence length="77" mass="8693">MADEHNSEGLGHEEEHLTELQVMVREEVAKAFEATLPTHLDGIKSSLKNFISEEFATFKDEIEKEIKELNDGSQGFS</sequence>